<organism evidence="1 2">
    <name type="scientific">Wuchereria bancrofti</name>
    <dbReference type="NCBI Taxonomy" id="6293"/>
    <lineage>
        <taxon>Eukaryota</taxon>
        <taxon>Metazoa</taxon>
        <taxon>Ecdysozoa</taxon>
        <taxon>Nematoda</taxon>
        <taxon>Chromadorea</taxon>
        <taxon>Rhabditida</taxon>
        <taxon>Spirurina</taxon>
        <taxon>Spiruromorpha</taxon>
        <taxon>Filarioidea</taxon>
        <taxon>Onchocercidae</taxon>
        <taxon>Wuchereria</taxon>
    </lineage>
</organism>
<protein>
    <submittedName>
        <fullName evidence="1">Uncharacterized protein</fullName>
    </submittedName>
</protein>
<comment type="caution">
    <text evidence="1">The sequence shown here is derived from an EMBL/GenBank/DDBJ whole genome shotgun (WGS) entry which is preliminary data.</text>
</comment>
<dbReference type="AlphaFoldDB" id="J9ACU9"/>
<proteinExistence type="predicted"/>
<dbReference type="Proteomes" id="UP000004810">
    <property type="component" value="Unassembled WGS sequence"/>
</dbReference>
<sequence>MATNNSNECSTITSSETSVFYTIHQNDCHQITCDTIPMITSTTTTTTTTATTTYSRNKISILQPTTLLIHKNDGNGMLPLIDIKKNDNNMIVNDKSQQSTKSLIEMSYNVKKTDIRCDFCNGTRYIILIMAVLSLTATRANEMTFNLAVICMTSNATVEG</sequence>
<evidence type="ECO:0000313" key="2">
    <source>
        <dbReference type="Proteomes" id="UP000004810"/>
    </source>
</evidence>
<gene>
    <name evidence="1" type="ORF">WUBG_17266</name>
</gene>
<dbReference type="EMBL" id="ADBV01017596">
    <property type="protein sequence ID" value="EJW71830.1"/>
    <property type="molecule type" value="Genomic_DNA"/>
</dbReference>
<feature type="non-terminal residue" evidence="1">
    <location>
        <position position="160"/>
    </location>
</feature>
<accession>J9ACU9</accession>
<name>J9ACU9_WUCBA</name>
<reference evidence="2" key="1">
    <citation type="submission" date="2012-08" db="EMBL/GenBank/DDBJ databases">
        <title>The Genome Sequence of Wuchereria bancrofti.</title>
        <authorList>
            <person name="Nutman T.B."/>
            <person name="Fink D.L."/>
            <person name="Russ C."/>
            <person name="Young S."/>
            <person name="Zeng Q."/>
            <person name="Koehrsen M."/>
            <person name="Alvarado L."/>
            <person name="Berlin A."/>
            <person name="Chapman S.B."/>
            <person name="Chen Z."/>
            <person name="Freedman E."/>
            <person name="Gellesch M."/>
            <person name="Goldberg J."/>
            <person name="Griggs A."/>
            <person name="Gujja S."/>
            <person name="Heilman E.R."/>
            <person name="Heiman D."/>
            <person name="Hepburn T."/>
            <person name="Howarth C."/>
            <person name="Jen D."/>
            <person name="Larson L."/>
            <person name="Lewis B."/>
            <person name="Mehta T."/>
            <person name="Park D."/>
            <person name="Pearson M."/>
            <person name="Roberts A."/>
            <person name="Saif S."/>
            <person name="Shea T."/>
            <person name="Shenoy N."/>
            <person name="Sisk P."/>
            <person name="Stolte C."/>
            <person name="Sykes S."/>
            <person name="Walk T."/>
            <person name="White J."/>
            <person name="Yandava C."/>
            <person name="Haas B."/>
            <person name="Henn M.R."/>
            <person name="Nusbaum C."/>
            <person name="Birren B."/>
        </authorList>
    </citation>
    <scope>NUCLEOTIDE SEQUENCE [LARGE SCALE GENOMIC DNA]</scope>
    <source>
        <strain evidence="2">NA</strain>
    </source>
</reference>
<evidence type="ECO:0000313" key="1">
    <source>
        <dbReference type="EMBL" id="EJW71830.1"/>
    </source>
</evidence>